<keyword evidence="4" id="KW-0752">Steroid biosynthesis</keyword>
<keyword evidence="5" id="KW-0812">Transmembrane</keyword>
<dbReference type="GO" id="GO:0006694">
    <property type="term" value="P:steroid biosynthetic process"/>
    <property type="evidence" value="ECO:0007669"/>
    <property type="project" value="UniProtKB-KW"/>
</dbReference>
<keyword evidence="3" id="KW-0521">NADP</keyword>
<dbReference type="PANTHER" id="PTHR43391:SF69">
    <property type="entry name" value="11-BETA-HYDROXYSTEROID DEHYDROGENASE-LIKE 6"/>
    <property type="match status" value="1"/>
</dbReference>
<dbReference type="PROSITE" id="PS00061">
    <property type="entry name" value="ADH_SHORT"/>
    <property type="match status" value="1"/>
</dbReference>
<dbReference type="InterPro" id="IPR036291">
    <property type="entry name" value="NAD(P)-bd_dom_sf"/>
</dbReference>
<comment type="caution">
    <text evidence="9">The sequence shown here is derived from an EMBL/GenBank/DDBJ whole genome shotgun (WGS) entry which is preliminary data.</text>
</comment>
<dbReference type="GO" id="GO:0016491">
    <property type="term" value="F:oxidoreductase activity"/>
    <property type="evidence" value="ECO:0007669"/>
    <property type="project" value="UniProtKB-KW"/>
</dbReference>
<dbReference type="PRINTS" id="PR00081">
    <property type="entry name" value="GDHRDH"/>
</dbReference>
<evidence type="ECO:0000256" key="2">
    <source>
        <dbReference type="ARBA" id="ARBA00006484"/>
    </source>
</evidence>
<keyword evidence="5" id="KW-0735">Signal-anchor</keyword>
<dbReference type="InterPro" id="IPR002347">
    <property type="entry name" value="SDR_fam"/>
</dbReference>
<dbReference type="SUPFAM" id="SSF51735">
    <property type="entry name" value="NAD(P)-binding Rossmann-fold domains"/>
    <property type="match status" value="1"/>
</dbReference>
<dbReference type="SMART" id="SM00822">
    <property type="entry name" value="PKS_KR"/>
    <property type="match status" value="1"/>
</dbReference>
<dbReference type="Proteomes" id="UP001054252">
    <property type="component" value="Unassembled WGS sequence"/>
</dbReference>
<keyword evidence="4" id="KW-0443">Lipid metabolism</keyword>
<evidence type="ECO:0000256" key="3">
    <source>
        <dbReference type="ARBA" id="ARBA00022857"/>
    </source>
</evidence>
<evidence type="ECO:0000259" key="8">
    <source>
        <dbReference type="SMART" id="SM00822"/>
    </source>
</evidence>
<keyword evidence="10" id="KW-1185">Reference proteome</keyword>
<evidence type="ECO:0000256" key="7">
    <source>
        <dbReference type="RuleBase" id="RU000363"/>
    </source>
</evidence>
<name>A0AAV5IU35_9ROSI</name>
<protein>
    <recommendedName>
        <fullName evidence="8">Ketoreductase domain-containing protein</fullName>
    </recommendedName>
</protein>
<dbReference type="PANTHER" id="PTHR43391">
    <property type="entry name" value="RETINOL DEHYDROGENASE-RELATED"/>
    <property type="match status" value="1"/>
</dbReference>
<sequence>MELIRIVLKFLLLSAIAIISLIFTLPPCLAFRFLTFIRRLMFSENVAGKVVLVTGAGSGIGEQISYEYARRRARLGLVDIREDCLKPVIEKARYLGSPDVIGIGADVSKVQDCERLVNAAISHFGTMDHLVNNAGIARTGPFEEVENISELTSVMDVNFWGAVYGTHFAIPHLRKSKGRIIVIASVSGWYPFPGLSIYSASKAALIGFYEALRSETGGNISITIVTPGFINSKMTQNRSSLMKVQRSTPTVLFY</sequence>
<dbReference type="EMBL" id="BPVZ01000019">
    <property type="protein sequence ID" value="GKV02688.1"/>
    <property type="molecule type" value="Genomic_DNA"/>
</dbReference>
<feature type="domain" description="Ketoreductase" evidence="8">
    <location>
        <begin position="49"/>
        <end position="233"/>
    </location>
</feature>
<dbReference type="Pfam" id="PF00106">
    <property type="entry name" value="adh_short"/>
    <property type="match status" value="1"/>
</dbReference>
<dbReference type="InterPro" id="IPR020904">
    <property type="entry name" value="Sc_DH/Rdtase_CS"/>
</dbReference>
<comment type="similarity">
    <text evidence="2 7">Belongs to the short-chain dehydrogenases/reductases (SDR) family.</text>
</comment>
<reference evidence="9 10" key="1">
    <citation type="journal article" date="2021" name="Commun. Biol.">
        <title>The genome of Shorea leprosula (Dipterocarpaceae) highlights the ecological relevance of drought in aseasonal tropical rainforests.</title>
        <authorList>
            <person name="Ng K.K.S."/>
            <person name="Kobayashi M.J."/>
            <person name="Fawcett J.A."/>
            <person name="Hatakeyama M."/>
            <person name="Paape T."/>
            <person name="Ng C.H."/>
            <person name="Ang C.C."/>
            <person name="Tnah L.H."/>
            <person name="Lee C.T."/>
            <person name="Nishiyama T."/>
            <person name="Sese J."/>
            <person name="O'Brien M.J."/>
            <person name="Copetti D."/>
            <person name="Mohd Noor M.I."/>
            <person name="Ong R.C."/>
            <person name="Putra M."/>
            <person name="Sireger I.Z."/>
            <person name="Indrioko S."/>
            <person name="Kosugi Y."/>
            <person name="Izuno A."/>
            <person name="Isagi Y."/>
            <person name="Lee S.L."/>
            <person name="Shimizu K.K."/>
        </authorList>
    </citation>
    <scope>NUCLEOTIDE SEQUENCE [LARGE SCALE GENOMIC DNA]</scope>
    <source>
        <strain evidence="9">214</strain>
    </source>
</reference>
<evidence type="ECO:0000313" key="10">
    <source>
        <dbReference type="Proteomes" id="UP001054252"/>
    </source>
</evidence>
<evidence type="ECO:0000256" key="4">
    <source>
        <dbReference type="ARBA" id="ARBA00022955"/>
    </source>
</evidence>
<evidence type="ECO:0000256" key="5">
    <source>
        <dbReference type="ARBA" id="ARBA00022968"/>
    </source>
</evidence>
<dbReference type="GO" id="GO:0005829">
    <property type="term" value="C:cytosol"/>
    <property type="evidence" value="ECO:0007669"/>
    <property type="project" value="TreeGrafter"/>
</dbReference>
<organism evidence="9 10">
    <name type="scientific">Rubroshorea leprosula</name>
    <dbReference type="NCBI Taxonomy" id="152421"/>
    <lineage>
        <taxon>Eukaryota</taxon>
        <taxon>Viridiplantae</taxon>
        <taxon>Streptophyta</taxon>
        <taxon>Embryophyta</taxon>
        <taxon>Tracheophyta</taxon>
        <taxon>Spermatophyta</taxon>
        <taxon>Magnoliopsida</taxon>
        <taxon>eudicotyledons</taxon>
        <taxon>Gunneridae</taxon>
        <taxon>Pentapetalae</taxon>
        <taxon>rosids</taxon>
        <taxon>malvids</taxon>
        <taxon>Malvales</taxon>
        <taxon>Dipterocarpaceae</taxon>
        <taxon>Rubroshorea</taxon>
    </lineage>
</organism>
<accession>A0AAV5IU35</accession>
<comment type="subcellular location">
    <subcellularLocation>
        <location evidence="1">Membrane</location>
        <topology evidence="1">Single-pass type II membrane protein</topology>
    </subcellularLocation>
</comment>
<dbReference type="InterPro" id="IPR057326">
    <property type="entry name" value="KR_dom"/>
</dbReference>
<dbReference type="Gene3D" id="3.40.50.720">
    <property type="entry name" value="NAD(P)-binding Rossmann-like Domain"/>
    <property type="match status" value="1"/>
</dbReference>
<gene>
    <name evidence="9" type="ORF">SLEP1_g15086</name>
</gene>
<dbReference type="GO" id="GO:0016020">
    <property type="term" value="C:membrane"/>
    <property type="evidence" value="ECO:0007669"/>
    <property type="project" value="UniProtKB-SubCell"/>
</dbReference>
<evidence type="ECO:0000256" key="1">
    <source>
        <dbReference type="ARBA" id="ARBA00004606"/>
    </source>
</evidence>
<evidence type="ECO:0000313" key="9">
    <source>
        <dbReference type="EMBL" id="GKV02688.1"/>
    </source>
</evidence>
<keyword evidence="6" id="KW-0560">Oxidoreductase</keyword>
<evidence type="ECO:0000256" key="6">
    <source>
        <dbReference type="ARBA" id="ARBA00023002"/>
    </source>
</evidence>
<proteinExistence type="inferred from homology"/>
<dbReference type="PRINTS" id="PR00080">
    <property type="entry name" value="SDRFAMILY"/>
</dbReference>
<keyword evidence="4" id="KW-0444">Lipid biosynthesis</keyword>
<dbReference type="AlphaFoldDB" id="A0AAV5IU35"/>